<accession>A0A2T7A8L0</accession>
<gene>
    <name evidence="1" type="ORF">B9Z19DRAFT_1070935</name>
</gene>
<name>A0A2T7A8L0_TUBBO</name>
<proteinExistence type="predicted"/>
<organism evidence="1 2">
    <name type="scientific">Tuber borchii</name>
    <name type="common">White truffle</name>
    <dbReference type="NCBI Taxonomy" id="42251"/>
    <lineage>
        <taxon>Eukaryota</taxon>
        <taxon>Fungi</taxon>
        <taxon>Dikarya</taxon>
        <taxon>Ascomycota</taxon>
        <taxon>Pezizomycotina</taxon>
        <taxon>Pezizomycetes</taxon>
        <taxon>Pezizales</taxon>
        <taxon>Tuberaceae</taxon>
        <taxon>Tuber</taxon>
    </lineage>
</organism>
<dbReference type="Proteomes" id="UP000244722">
    <property type="component" value="Unassembled WGS sequence"/>
</dbReference>
<evidence type="ECO:0000313" key="2">
    <source>
        <dbReference type="Proteomes" id="UP000244722"/>
    </source>
</evidence>
<protein>
    <submittedName>
        <fullName evidence="1">Uncharacterized protein</fullName>
    </submittedName>
</protein>
<sequence length="85" mass="9512">MSSAPESFVQKRVHVQYCTEYILRIQTPLYGAVLRGCNNLSTPFNSPTGPPISATLHLLSLHRSNTAHHHHINYSRPVGQNHTIP</sequence>
<dbReference type="AlphaFoldDB" id="A0A2T7A8L0"/>
<comment type="caution">
    <text evidence="1">The sequence shown here is derived from an EMBL/GenBank/DDBJ whole genome shotgun (WGS) entry which is preliminary data.</text>
</comment>
<evidence type="ECO:0000313" key="1">
    <source>
        <dbReference type="EMBL" id="PUU84060.1"/>
    </source>
</evidence>
<dbReference type="EMBL" id="NESQ01000004">
    <property type="protein sequence ID" value="PUU84060.1"/>
    <property type="molecule type" value="Genomic_DNA"/>
</dbReference>
<reference evidence="1 2" key="1">
    <citation type="submission" date="2017-04" db="EMBL/GenBank/DDBJ databases">
        <title>Draft genome sequence of Tuber borchii Vittad., a whitish edible truffle.</title>
        <authorList>
            <consortium name="DOE Joint Genome Institute"/>
            <person name="Murat C."/>
            <person name="Kuo A."/>
            <person name="Barry K.W."/>
            <person name="Clum A."/>
            <person name="Dockter R.B."/>
            <person name="Fauchery L."/>
            <person name="Iotti M."/>
            <person name="Kohler A."/>
            <person name="Labutti K."/>
            <person name="Lindquist E.A."/>
            <person name="Lipzen A."/>
            <person name="Ohm R.A."/>
            <person name="Wang M."/>
            <person name="Grigoriev I.V."/>
            <person name="Zambonelli A."/>
            <person name="Martin F.M."/>
        </authorList>
    </citation>
    <scope>NUCLEOTIDE SEQUENCE [LARGE SCALE GENOMIC DNA]</scope>
    <source>
        <strain evidence="1 2">Tbo3840</strain>
    </source>
</reference>
<keyword evidence="2" id="KW-1185">Reference proteome</keyword>